<feature type="repeat" description="ANK" evidence="1">
    <location>
        <begin position="165"/>
        <end position="197"/>
    </location>
</feature>
<feature type="region of interest" description="Disordered" evidence="2">
    <location>
        <begin position="470"/>
        <end position="494"/>
    </location>
</feature>
<keyword evidence="4" id="KW-1185">Reference proteome</keyword>
<dbReference type="InterPro" id="IPR002110">
    <property type="entry name" value="Ankyrin_rpt"/>
</dbReference>
<feature type="region of interest" description="Disordered" evidence="2">
    <location>
        <begin position="652"/>
        <end position="718"/>
    </location>
</feature>
<gene>
    <name evidence="3" type="ORF">HGRIS_009725</name>
</gene>
<dbReference type="InterPro" id="IPR036770">
    <property type="entry name" value="Ankyrin_rpt-contain_sf"/>
</dbReference>
<feature type="repeat" description="ANK" evidence="1">
    <location>
        <begin position="131"/>
        <end position="164"/>
    </location>
</feature>
<dbReference type="PROSITE" id="PS50297">
    <property type="entry name" value="ANK_REP_REGION"/>
    <property type="match status" value="3"/>
</dbReference>
<reference evidence="4" key="1">
    <citation type="submission" date="2024-06" db="EMBL/GenBank/DDBJ databases">
        <title>Multi-omics analyses provide insights into the biosynthesis of the anticancer antibiotic pleurotin in Hohenbuehelia grisea.</title>
        <authorList>
            <person name="Weaver J.A."/>
            <person name="Alberti F."/>
        </authorList>
    </citation>
    <scope>NUCLEOTIDE SEQUENCE [LARGE SCALE GENOMIC DNA]</scope>
    <source>
        <strain evidence="4">T-177</strain>
    </source>
</reference>
<dbReference type="PANTHER" id="PTHR22677:SF4">
    <property type="entry name" value="USHER SYNDROME TYPE-1G PROTEIN-LIKE PROTEIN"/>
    <property type="match status" value="1"/>
</dbReference>
<sequence>MSAPSGARSHLGTIQESGMSDIHLSGTSSRDASPPSPGIESEGTSEEEGSDDEEFVYPGSEAEQLPQPSPRDEHPAPVVPSQTTPSPAQLEALYAAASSGDLGQLKRLFQNALDTGEVQPFSLANHASTRTGFTALHAAANRGYLDIVIWLIEECGAMPNWEDKEGETALHKASLNGHLSVVRYLLPERADVHARDADGWTALHNACSKGYLDIVRWLCEHGGASSDVDGVSGVDARSKGGWTPLSKRLSFLLFGYRGLMSTVNAASKGHLPVVLYLLNKQSANPLIRNNWGETAFDAAAAVFEIWICEVLQKTEAEKWRGTTVPYNPLAVHVALPLIIYENQRLDVRLKTLATSGGRPKFSASGLGKQGRRAPFELKLPRPDEETGATIVPAWRSDVQLPLRDDPWVLPKIEHRDRPALDGAEKSHFWLSDWTLDVTHPGVDAEEGWQYARRFTDPDEQWTADQPPQLERHLTGTSSASSSLSSLPSPSHRAPPTWVRRRRWVRVMRRRLDIPPLPFLEPDGNMYHLDAEGSLIPFVPDQNSDFGDGDGQELGSMPTNMLSSARDYVARARYMIGTQSPVTDGAANGPVSSVEARRAIAKLERATSELRQGILRDDDLERKTQAEVLLHAYSRDLERRRLSAGASGLLISGEDDVRDDAESSSDEEEFHYPGNTPSTRPESIASSDYFSRPSLHRVPTDLTPQLSQSPEFRVPTHETPQKVLVPSWTPPTPHQVHAQWERDSDVQSCRACSRRFNFINRRHVR</sequence>
<feature type="compositionally biased region" description="Acidic residues" evidence="2">
    <location>
        <begin position="652"/>
        <end position="668"/>
    </location>
</feature>
<protein>
    <submittedName>
        <fullName evidence="3">Uncharacterized protein</fullName>
    </submittedName>
</protein>
<feature type="repeat" description="ANK" evidence="1">
    <location>
        <begin position="198"/>
        <end position="230"/>
    </location>
</feature>
<dbReference type="PROSITE" id="PS50088">
    <property type="entry name" value="ANK_REPEAT"/>
    <property type="match status" value="3"/>
</dbReference>
<proteinExistence type="predicted"/>
<dbReference type="SUPFAM" id="SSF48403">
    <property type="entry name" value="Ankyrin repeat"/>
    <property type="match status" value="1"/>
</dbReference>
<feature type="compositionally biased region" description="Polar residues" evidence="2">
    <location>
        <begin position="674"/>
        <end position="688"/>
    </location>
</feature>
<feature type="region of interest" description="Disordered" evidence="2">
    <location>
        <begin position="1"/>
        <end position="85"/>
    </location>
</feature>
<dbReference type="SMART" id="SM00248">
    <property type="entry name" value="ANK"/>
    <property type="match status" value="4"/>
</dbReference>
<keyword evidence="1" id="KW-0040">ANK repeat</keyword>
<dbReference type="Gene3D" id="1.25.40.20">
    <property type="entry name" value="Ankyrin repeat-containing domain"/>
    <property type="match status" value="2"/>
</dbReference>
<comment type="caution">
    <text evidence="3">The sequence shown here is derived from an EMBL/GenBank/DDBJ whole genome shotgun (WGS) entry which is preliminary data.</text>
</comment>
<feature type="compositionally biased region" description="Low complexity" evidence="2">
    <location>
        <begin position="477"/>
        <end position="490"/>
    </location>
</feature>
<dbReference type="Proteomes" id="UP001556367">
    <property type="component" value="Unassembled WGS sequence"/>
</dbReference>
<dbReference type="Pfam" id="PF00023">
    <property type="entry name" value="Ank"/>
    <property type="match status" value="1"/>
</dbReference>
<feature type="compositionally biased region" description="Acidic residues" evidence="2">
    <location>
        <begin position="43"/>
        <end position="55"/>
    </location>
</feature>
<dbReference type="PANTHER" id="PTHR22677">
    <property type="entry name" value="ANKYRIN REPEAT DOMAIN-CONTAINING PROTEIN 60"/>
    <property type="match status" value="1"/>
</dbReference>
<evidence type="ECO:0000256" key="2">
    <source>
        <dbReference type="SAM" id="MobiDB-lite"/>
    </source>
</evidence>
<organism evidence="3 4">
    <name type="scientific">Hohenbuehelia grisea</name>
    <dbReference type="NCBI Taxonomy" id="104357"/>
    <lineage>
        <taxon>Eukaryota</taxon>
        <taxon>Fungi</taxon>
        <taxon>Dikarya</taxon>
        <taxon>Basidiomycota</taxon>
        <taxon>Agaricomycotina</taxon>
        <taxon>Agaricomycetes</taxon>
        <taxon>Agaricomycetidae</taxon>
        <taxon>Agaricales</taxon>
        <taxon>Pleurotineae</taxon>
        <taxon>Pleurotaceae</taxon>
        <taxon>Hohenbuehelia</taxon>
    </lineage>
</organism>
<dbReference type="InterPro" id="IPR039323">
    <property type="entry name" value="ANKRD_45/46/60"/>
</dbReference>
<dbReference type="EMBL" id="JASNQZ010000012">
    <property type="protein sequence ID" value="KAL0949688.1"/>
    <property type="molecule type" value="Genomic_DNA"/>
</dbReference>
<evidence type="ECO:0000313" key="4">
    <source>
        <dbReference type="Proteomes" id="UP001556367"/>
    </source>
</evidence>
<evidence type="ECO:0000256" key="1">
    <source>
        <dbReference type="PROSITE-ProRule" id="PRU00023"/>
    </source>
</evidence>
<name>A0ABR3J2G5_9AGAR</name>
<evidence type="ECO:0000313" key="3">
    <source>
        <dbReference type="EMBL" id="KAL0949688.1"/>
    </source>
</evidence>
<dbReference type="Pfam" id="PF12796">
    <property type="entry name" value="Ank_2"/>
    <property type="match status" value="1"/>
</dbReference>
<accession>A0ABR3J2G5</accession>